<feature type="transmembrane region" description="Helical" evidence="1">
    <location>
        <begin position="157"/>
        <end position="177"/>
    </location>
</feature>
<sequence>MMLVLVLVFLTLPTLALLAIAITARATGRALPKPRVVEYVPPKGVPVLDAALLSGNEKRGIAAALIGMAVDRKIRLLAEPDKKAPVAVEVQPHAVFTIQELGLLDALFGPGHSSSRVRRFSKDRRAQSAQLAKVLAAAESYLRSYGLIGPLVKWRLILLRVCAGIFLLFALFVALGAGGNGEIAAMYISLLTAGIALASMIVAPGKWRRYGEPSALLREQLAGLNGYISLAEADRLRFLQSPSGALRTASGVTAAGLAVGVGVTGQSGPSFELDRLILNERLLPYAILFGHSEEWLAELRVSYNAVGATDLQGVGAALDVAADLLLLASVVGNLAELAFALGDAVDAGGAVFEAVGAFADLFDGL</sequence>
<evidence type="ECO:0000256" key="1">
    <source>
        <dbReference type="SAM" id="Phobius"/>
    </source>
</evidence>
<keyword evidence="1" id="KW-0472">Membrane</keyword>
<proteinExistence type="predicted"/>
<evidence type="ECO:0000313" key="2">
    <source>
        <dbReference type="EMBL" id="RLQ84154.1"/>
    </source>
</evidence>
<keyword evidence="1" id="KW-0812">Transmembrane</keyword>
<keyword evidence="1" id="KW-1133">Transmembrane helix</keyword>
<dbReference type="OrthoDB" id="5059350at2"/>
<keyword evidence="3" id="KW-1185">Reference proteome</keyword>
<reference evidence="2 3" key="1">
    <citation type="submission" date="2018-10" db="EMBL/GenBank/DDBJ databases">
        <authorList>
            <person name="Li J."/>
        </authorList>
    </citation>
    <scope>NUCLEOTIDE SEQUENCE [LARGE SCALE GENOMIC DNA]</scope>
    <source>
        <strain evidence="2 3">ZD1-4</strain>
    </source>
</reference>
<organism evidence="2 3">
    <name type="scientific">Mycetocola zhadangensis</name>
    <dbReference type="NCBI Taxonomy" id="1164595"/>
    <lineage>
        <taxon>Bacteria</taxon>
        <taxon>Bacillati</taxon>
        <taxon>Actinomycetota</taxon>
        <taxon>Actinomycetes</taxon>
        <taxon>Micrococcales</taxon>
        <taxon>Microbacteriaceae</taxon>
        <taxon>Mycetocola</taxon>
    </lineage>
</organism>
<feature type="transmembrane region" description="Helical" evidence="1">
    <location>
        <begin position="183"/>
        <end position="203"/>
    </location>
</feature>
<protein>
    <submittedName>
        <fullName evidence="2">DUF2207 domain-containing protein</fullName>
    </submittedName>
</protein>
<dbReference type="EMBL" id="RCWJ01000002">
    <property type="protein sequence ID" value="RLQ84154.1"/>
    <property type="molecule type" value="Genomic_DNA"/>
</dbReference>
<evidence type="ECO:0000313" key="3">
    <source>
        <dbReference type="Proteomes" id="UP000282460"/>
    </source>
</evidence>
<gene>
    <name evidence="2" type="ORF">D9V28_07960</name>
</gene>
<dbReference type="RefSeq" id="WP_121659200.1">
    <property type="nucleotide sequence ID" value="NZ_BMEK01000002.1"/>
</dbReference>
<comment type="caution">
    <text evidence="2">The sequence shown here is derived from an EMBL/GenBank/DDBJ whole genome shotgun (WGS) entry which is preliminary data.</text>
</comment>
<dbReference type="Proteomes" id="UP000282460">
    <property type="component" value="Unassembled WGS sequence"/>
</dbReference>
<dbReference type="AlphaFoldDB" id="A0A3L7J148"/>
<accession>A0A3L7J148</accession>
<name>A0A3L7J148_9MICO</name>